<evidence type="ECO:0000313" key="6">
    <source>
        <dbReference type="Proteomes" id="UP001149079"/>
    </source>
</evidence>
<dbReference type="GeneID" id="81405634"/>
<dbReference type="PRINTS" id="PR00633">
    <property type="entry name" value="RCCNDNSATION"/>
</dbReference>
<feature type="compositionally biased region" description="Polar residues" evidence="3">
    <location>
        <begin position="1533"/>
        <end position="1544"/>
    </location>
</feature>
<keyword evidence="1" id="KW-0677">Repeat</keyword>
<dbReference type="InterPro" id="IPR000210">
    <property type="entry name" value="BTB/POZ_dom"/>
</dbReference>
<dbReference type="EMBL" id="JAPQKL010000005">
    <property type="protein sequence ID" value="KAJ5129681.1"/>
    <property type="molecule type" value="Genomic_DNA"/>
</dbReference>
<sequence length="1594" mass="173289">MSNRLWTYFIQDDLEQFKRFLANATFVGPRAAGSTGGLSSTATILSSKTGSPGTMIVSSPNTPRSKKNPGSSPATPVPDRSAPRKVSTLTRADVNARDSHGRTLLHHVASSSKPTAPEFARALLQIPFIDIYVQDLESGWTALHRALYAGNATIALELMARDTQDTMEFSKVGNPSHPGGGLIKTKDLEGYSPFDLFGSTIRLGNLPRFSAHHPPLIGASRDSDAWPDISSDGEEENVGNPPGHTGGTMGIFADEVFTLGSNKNLNLGLGDQDDRQFPERISLKRPDHLLRRFYCEYRQRLHDRGLAETIPSSKSSTFPALISNKPMVLMDIVMSKLHTAIITSDPEANLFMCGYGPGGRLGTGDESTRFTFACIESGGLEGRRVVSAALGQDHSLAITEHGEIFSWGSNKFGQLGYSLPRSSNNNDVPIQVTPRQIFNPFKKETILGAAASSIHSVVFSTSGLYTFGKNEGQLGLVDSDARSLDVQTTPRRVGASLFNSPISMVSAIDRATSVLLQNHEVWVFASYGYSKLSLPLEVTSSFIRDSFMTTSYDTSSNRVVKITSGGNTICALSSSGDVFTVQVNQSASPSALSSTTNPAKIRNSLAVPVRAWTVKKPHMAASDVDVGQDGSIIICTKSGSAWRKERRTKNKKGALKDFKFARIPGLSRAVAVRSNAFGAYAVAQRDCEVTRHISSDPGRLWADLSPLAPFSVPSPDPSDSNLNMENPIPFSILTLGNARRVIQPSGDIDSHWLPPWTEGTIWVTTSLSDFRLPVHEFILAGRSLVLSKALDEFHASYHSSVSGAFDIEYGNDGHPQITLQEVDPMTVLFVVLFLYTDIHLTYILDGYGNLRAKVRAEVMRVAPQLGLPTLERAARLKVTPKPSLTLDLAHAINRPSFYDDGDLLLQLKDDTIRVHSPIVCARCPFFDTLYHGNAGGRWLELRESNPTQRVLVNLKHIGRSTFDFVRRYLYADTDEHLFDEVRTNDLDDFIDLVLDVMFVADELMIDRLCQVCQSVLGRFVTTRNVCYLLNSVAPCHVSLLKSAALEYICLNLEAMLANGYLNDLDPVLLGELDMVCREKQLSFCPVSRRVNSEDWFLQRYPEIVSTVEADKQRRVDDMVLPSRIPLEPSSARKPKSIAGRSAMLNASQSTGDLMFQMDEEAPMSPSGSKGEGATRGLRFTEGLTESGSCPDTPESASLGYRSFLDSQMSPPQGSLLAQSPSETRANALSQKSALTPSSDPSSAPWASPKISSSKKDLKDIMGEASQSKVSNLTLGMADRRDSSGSFVPKISQKERKRLQQQRMQEQLAAQKKAKDAPQNPWQKPASSSPASRPSTDPLPGQSPQTSVPASSSPRSMTMRQTVAGAPPPKSKPVVAPGQTQHHSVSGKPQSSHPKPPTPGPSTATPNLHPTPPQPAIQSIRHIPRPEPTQSYSPSSGSYSLSTILLQQQTEKEAIREAASAKHKMQEIQAEQEFQQWWEQESKRVQGLIDPEPAEARSGKSARGGKAGAANGQRKRRGNKSAGDGAAPQEQKRASTSTLSGTPKANQKRQKGQSQPAAEPSNASKGNNAGDDGNANARRGGGTSGRSSRRDKPER</sequence>
<reference evidence="5" key="1">
    <citation type="submission" date="2022-11" db="EMBL/GenBank/DDBJ databases">
        <authorList>
            <person name="Petersen C."/>
        </authorList>
    </citation>
    <scope>NUCLEOTIDE SEQUENCE</scope>
    <source>
        <strain evidence="5">IBT 22155</strain>
    </source>
</reference>
<reference evidence="5" key="2">
    <citation type="journal article" date="2023" name="IMA Fungus">
        <title>Comparative genomic study of the Penicillium genus elucidates a diverse pangenome and 15 lateral gene transfer events.</title>
        <authorList>
            <person name="Petersen C."/>
            <person name="Sorensen T."/>
            <person name="Nielsen M.R."/>
            <person name="Sondergaard T.E."/>
            <person name="Sorensen J.L."/>
            <person name="Fitzpatrick D.A."/>
            <person name="Frisvad J.C."/>
            <person name="Nielsen K.L."/>
        </authorList>
    </citation>
    <scope>NUCLEOTIDE SEQUENCE</scope>
    <source>
        <strain evidence="5">IBT 22155</strain>
    </source>
</reference>
<feature type="domain" description="BTB" evidence="4">
    <location>
        <begin position="901"/>
        <end position="972"/>
    </location>
</feature>
<dbReference type="InterPro" id="IPR009091">
    <property type="entry name" value="RCC1/BLIP-II"/>
</dbReference>
<evidence type="ECO:0000259" key="4">
    <source>
        <dbReference type="PROSITE" id="PS50097"/>
    </source>
</evidence>
<dbReference type="InterPro" id="IPR000408">
    <property type="entry name" value="Reg_chr_condens"/>
</dbReference>
<feature type="compositionally biased region" description="Polar residues" evidence="3">
    <location>
        <begin position="1378"/>
        <end position="1392"/>
    </location>
</feature>
<dbReference type="SMART" id="SM00225">
    <property type="entry name" value="BTB"/>
    <property type="match status" value="2"/>
</dbReference>
<dbReference type="RefSeq" id="XP_056520060.1">
    <property type="nucleotide sequence ID" value="XM_056666464.1"/>
</dbReference>
<feature type="compositionally biased region" description="Low complexity" evidence="3">
    <location>
        <begin position="1324"/>
        <end position="1334"/>
    </location>
</feature>
<keyword evidence="6" id="KW-1185">Reference proteome</keyword>
<feature type="region of interest" description="Disordered" evidence="3">
    <location>
        <begin position="1203"/>
        <end position="1594"/>
    </location>
</feature>
<feature type="compositionally biased region" description="Low complexity" evidence="3">
    <location>
        <begin position="1561"/>
        <end position="1577"/>
    </location>
</feature>
<feature type="compositionally biased region" description="Polar residues" evidence="3">
    <location>
        <begin position="1204"/>
        <end position="1235"/>
    </location>
</feature>
<dbReference type="PANTHER" id="PTHR22872:SF2">
    <property type="entry name" value="INHIBITOR OF BRUTON TYROSINE KINASE"/>
    <property type="match status" value="1"/>
</dbReference>
<comment type="caution">
    <text evidence="5">The sequence shown here is derived from an EMBL/GenBank/DDBJ whole genome shotgun (WGS) entry which is preliminary data.</text>
</comment>
<dbReference type="CDD" id="cd18500">
    <property type="entry name" value="BACK_IBtk"/>
    <property type="match status" value="1"/>
</dbReference>
<feature type="compositionally biased region" description="Basic and acidic residues" evidence="3">
    <location>
        <begin position="1449"/>
        <end position="1465"/>
    </location>
</feature>
<dbReference type="Proteomes" id="UP001149079">
    <property type="component" value="Unassembled WGS sequence"/>
</dbReference>
<evidence type="ECO:0000256" key="2">
    <source>
        <dbReference type="PROSITE-ProRule" id="PRU00235"/>
    </source>
</evidence>
<dbReference type="CDD" id="cd18186">
    <property type="entry name" value="BTB_POZ_ZBTB_KLHL-like"/>
    <property type="match status" value="1"/>
</dbReference>
<evidence type="ECO:0000313" key="5">
    <source>
        <dbReference type="EMBL" id="KAJ5129681.1"/>
    </source>
</evidence>
<dbReference type="OrthoDB" id="1893551at2759"/>
<feature type="compositionally biased region" description="Polar residues" evidence="3">
    <location>
        <begin position="1341"/>
        <end position="1360"/>
    </location>
</feature>
<dbReference type="SUPFAM" id="SSF48403">
    <property type="entry name" value="Ankyrin repeat"/>
    <property type="match status" value="1"/>
</dbReference>
<feature type="compositionally biased region" description="Low complexity" evidence="3">
    <location>
        <begin position="1466"/>
        <end position="1478"/>
    </location>
</feature>
<dbReference type="InterPro" id="IPR011333">
    <property type="entry name" value="SKP1/BTB/POZ_sf"/>
</dbReference>
<dbReference type="Gene3D" id="1.25.40.20">
    <property type="entry name" value="Ankyrin repeat-containing domain"/>
    <property type="match status" value="1"/>
</dbReference>
<feature type="compositionally biased region" description="Low complexity" evidence="3">
    <location>
        <begin position="1236"/>
        <end position="1251"/>
    </location>
</feature>
<gene>
    <name evidence="5" type="ORF">N7515_005720</name>
</gene>
<evidence type="ECO:0000256" key="3">
    <source>
        <dbReference type="SAM" id="MobiDB-lite"/>
    </source>
</evidence>
<feature type="compositionally biased region" description="Low complexity" evidence="3">
    <location>
        <begin position="1300"/>
        <end position="1310"/>
    </location>
</feature>
<dbReference type="SUPFAM" id="SSF54695">
    <property type="entry name" value="POZ domain"/>
    <property type="match status" value="1"/>
</dbReference>
<evidence type="ECO:0000256" key="1">
    <source>
        <dbReference type="ARBA" id="ARBA00022737"/>
    </source>
</evidence>
<protein>
    <recommendedName>
        <fullName evidence="4">BTB domain-containing protein</fullName>
    </recommendedName>
</protein>
<feature type="region of interest" description="Disordered" evidence="3">
    <location>
        <begin position="222"/>
        <end position="244"/>
    </location>
</feature>
<feature type="repeat" description="RCC1" evidence="2">
    <location>
        <begin position="402"/>
        <end position="462"/>
    </location>
</feature>
<proteinExistence type="predicted"/>
<feature type="compositionally biased region" description="Low complexity" evidence="3">
    <location>
        <begin position="1430"/>
        <end position="1441"/>
    </location>
</feature>
<dbReference type="Gene3D" id="3.30.710.10">
    <property type="entry name" value="Potassium Channel Kv1.1, Chain A"/>
    <property type="match status" value="2"/>
</dbReference>
<dbReference type="InterPro" id="IPR036770">
    <property type="entry name" value="Ankyrin_rpt-contain_sf"/>
</dbReference>
<feature type="repeat" description="RCC1" evidence="2">
    <location>
        <begin position="348"/>
        <end position="401"/>
    </location>
</feature>
<feature type="compositionally biased region" description="Polar residues" evidence="3">
    <location>
        <begin position="43"/>
        <end position="74"/>
    </location>
</feature>
<dbReference type="Pfam" id="PF13540">
    <property type="entry name" value="RCC1_2"/>
    <property type="match status" value="1"/>
</dbReference>
<accession>A0A9W9L036</accession>
<dbReference type="PROSITE" id="PS50012">
    <property type="entry name" value="RCC1_3"/>
    <property type="match status" value="2"/>
</dbReference>
<feature type="region of interest" description="Disordered" evidence="3">
    <location>
        <begin position="43"/>
        <end position="88"/>
    </location>
</feature>
<dbReference type="PANTHER" id="PTHR22872">
    <property type="entry name" value="BTK-BINDING PROTEIN-RELATED"/>
    <property type="match status" value="1"/>
</dbReference>
<name>A0A9W9L036_9EURO</name>
<dbReference type="InterPro" id="IPR051625">
    <property type="entry name" value="Signaling_Regulatory_Domain"/>
</dbReference>
<dbReference type="SUPFAM" id="SSF50985">
    <property type="entry name" value="RCC1/BLIP-II"/>
    <property type="match status" value="1"/>
</dbReference>
<feature type="compositionally biased region" description="Polar residues" evidence="3">
    <location>
        <begin position="1264"/>
        <end position="1273"/>
    </location>
</feature>
<organism evidence="5 6">
    <name type="scientific">Penicillium bovifimosum</name>
    <dbReference type="NCBI Taxonomy" id="126998"/>
    <lineage>
        <taxon>Eukaryota</taxon>
        <taxon>Fungi</taxon>
        <taxon>Dikarya</taxon>
        <taxon>Ascomycota</taxon>
        <taxon>Pezizomycotina</taxon>
        <taxon>Eurotiomycetes</taxon>
        <taxon>Eurotiomycetidae</taxon>
        <taxon>Eurotiales</taxon>
        <taxon>Aspergillaceae</taxon>
        <taxon>Penicillium</taxon>
    </lineage>
</organism>
<dbReference type="Gene3D" id="2.130.10.30">
    <property type="entry name" value="Regulator of chromosome condensation 1/beta-lactamase-inhibitor protein II"/>
    <property type="match status" value="1"/>
</dbReference>
<dbReference type="PROSITE" id="PS50097">
    <property type="entry name" value="BTB"/>
    <property type="match status" value="1"/>
</dbReference>